<evidence type="ECO:0000256" key="8">
    <source>
        <dbReference type="PROSITE-ProRule" id="PRU00169"/>
    </source>
</evidence>
<evidence type="ECO:0000256" key="1">
    <source>
        <dbReference type="ARBA" id="ARBA00004496"/>
    </source>
</evidence>
<dbReference type="GO" id="GO:0003700">
    <property type="term" value="F:DNA-binding transcription factor activity"/>
    <property type="evidence" value="ECO:0007669"/>
    <property type="project" value="InterPro"/>
</dbReference>
<sequence length="255" mass="29292">MMVTVFIVEDELKIRNSIRDFVEQEVSGFKVIGEASDGAEATVRLEREAPDLLITDIRMKGMDGLELIERIHQSYPDMKILIISAHGEFEYAQKALRYGADDYLLKPINRLQLTLFLNKVRDEKAPLSSSGDTENAKQERLVIRTIKQRVAERLHGPITLQAIAQEVHMNHRYLSTLFKAETGINFSDYIERCRMDKAKKLLKESKLKIYEIAGLCGYASAKHFMVIFKQAVGCTPTDYRDRPERQSGEDYEPFQ</sequence>
<comment type="subcellular location">
    <subcellularLocation>
        <location evidence="1">Cytoplasm</location>
    </subcellularLocation>
</comment>
<evidence type="ECO:0000256" key="3">
    <source>
        <dbReference type="ARBA" id="ARBA00022553"/>
    </source>
</evidence>
<keyword evidence="12" id="KW-1185">Reference proteome</keyword>
<dbReference type="PROSITE" id="PS50110">
    <property type="entry name" value="RESPONSE_REGULATORY"/>
    <property type="match status" value="1"/>
</dbReference>
<evidence type="ECO:0000256" key="7">
    <source>
        <dbReference type="ARBA" id="ARBA00023163"/>
    </source>
</evidence>
<keyword evidence="6 11" id="KW-0238">DNA-binding</keyword>
<dbReference type="Gene3D" id="1.10.10.60">
    <property type="entry name" value="Homeodomain-like"/>
    <property type="match status" value="2"/>
</dbReference>
<comment type="caution">
    <text evidence="11">The sequence shown here is derived from an EMBL/GenBank/DDBJ whole genome shotgun (WGS) entry which is preliminary data.</text>
</comment>
<dbReference type="SMART" id="SM00448">
    <property type="entry name" value="REC"/>
    <property type="match status" value="1"/>
</dbReference>
<evidence type="ECO:0000256" key="4">
    <source>
        <dbReference type="ARBA" id="ARBA00023012"/>
    </source>
</evidence>
<dbReference type="SMART" id="SM00342">
    <property type="entry name" value="HTH_ARAC"/>
    <property type="match status" value="1"/>
</dbReference>
<gene>
    <name evidence="11" type="ORF">PAT3040_01565</name>
</gene>
<evidence type="ECO:0000313" key="11">
    <source>
        <dbReference type="EMBL" id="GBG07017.1"/>
    </source>
</evidence>
<dbReference type="AlphaFoldDB" id="A0A2R5EKE7"/>
<dbReference type="Pfam" id="PF12833">
    <property type="entry name" value="HTH_18"/>
    <property type="match status" value="1"/>
</dbReference>
<dbReference type="SUPFAM" id="SSF46689">
    <property type="entry name" value="Homeodomain-like"/>
    <property type="match status" value="2"/>
</dbReference>
<protein>
    <submittedName>
        <fullName evidence="11">DNA-binding response regulator</fullName>
    </submittedName>
</protein>
<dbReference type="Proteomes" id="UP000245202">
    <property type="component" value="Unassembled WGS sequence"/>
</dbReference>
<keyword evidence="7" id="KW-0804">Transcription</keyword>
<dbReference type="PRINTS" id="PR00032">
    <property type="entry name" value="HTHARAC"/>
</dbReference>
<keyword evidence="2" id="KW-0963">Cytoplasm</keyword>
<dbReference type="PROSITE" id="PS01124">
    <property type="entry name" value="HTH_ARAC_FAMILY_2"/>
    <property type="match status" value="1"/>
</dbReference>
<dbReference type="CDD" id="cd17536">
    <property type="entry name" value="REC_YesN-like"/>
    <property type="match status" value="1"/>
</dbReference>
<dbReference type="PANTHER" id="PTHR42713:SF3">
    <property type="entry name" value="TRANSCRIPTIONAL REGULATORY PROTEIN HPTR"/>
    <property type="match status" value="1"/>
</dbReference>
<dbReference type="InterPro" id="IPR020449">
    <property type="entry name" value="Tscrpt_reg_AraC-type_HTH"/>
</dbReference>
<organism evidence="11 12">
    <name type="scientific">Paenibacillus agaridevorans</name>
    <dbReference type="NCBI Taxonomy" id="171404"/>
    <lineage>
        <taxon>Bacteria</taxon>
        <taxon>Bacillati</taxon>
        <taxon>Bacillota</taxon>
        <taxon>Bacilli</taxon>
        <taxon>Bacillales</taxon>
        <taxon>Paenibacillaceae</taxon>
        <taxon>Paenibacillus</taxon>
    </lineage>
</organism>
<keyword evidence="4" id="KW-0902">Two-component regulatory system</keyword>
<dbReference type="InterPro" id="IPR011006">
    <property type="entry name" value="CheY-like_superfamily"/>
</dbReference>
<dbReference type="Gene3D" id="3.40.50.2300">
    <property type="match status" value="1"/>
</dbReference>
<evidence type="ECO:0000259" key="10">
    <source>
        <dbReference type="PROSITE" id="PS50110"/>
    </source>
</evidence>
<dbReference type="InterPro" id="IPR009057">
    <property type="entry name" value="Homeodomain-like_sf"/>
</dbReference>
<accession>A0A2R5EKE7</accession>
<proteinExistence type="predicted"/>
<dbReference type="RefSeq" id="WP_108992157.1">
    <property type="nucleotide sequence ID" value="NZ_BDQX01000073.1"/>
</dbReference>
<dbReference type="SUPFAM" id="SSF52172">
    <property type="entry name" value="CheY-like"/>
    <property type="match status" value="1"/>
</dbReference>
<dbReference type="InterPro" id="IPR018060">
    <property type="entry name" value="HTH_AraC"/>
</dbReference>
<evidence type="ECO:0000256" key="6">
    <source>
        <dbReference type="ARBA" id="ARBA00023125"/>
    </source>
</evidence>
<dbReference type="GO" id="GO:0000160">
    <property type="term" value="P:phosphorelay signal transduction system"/>
    <property type="evidence" value="ECO:0007669"/>
    <property type="project" value="UniProtKB-KW"/>
</dbReference>
<dbReference type="GO" id="GO:0043565">
    <property type="term" value="F:sequence-specific DNA binding"/>
    <property type="evidence" value="ECO:0007669"/>
    <property type="project" value="InterPro"/>
</dbReference>
<evidence type="ECO:0000313" key="12">
    <source>
        <dbReference type="Proteomes" id="UP000245202"/>
    </source>
</evidence>
<name>A0A2R5EKE7_9BACL</name>
<feature type="modified residue" description="4-aspartylphosphate" evidence="8">
    <location>
        <position position="56"/>
    </location>
</feature>
<feature type="domain" description="HTH araC/xylS-type" evidence="9">
    <location>
        <begin position="144"/>
        <end position="242"/>
    </location>
</feature>
<dbReference type="InterPro" id="IPR001789">
    <property type="entry name" value="Sig_transdc_resp-reg_receiver"/>
</dbReference>
<dbReference type="EMBL" id="BDQX01000073">
    <property type="protein sequence ID" value="GBG07017.1"/>
    <property type="molecule type" value="Genomic_DNA"/>
</dbReference>
<dbReference type="PANTHER" id="PTHR42713">
    <property type="entry name" value="HISTIDINE KINASE-RELATED"/>
    <property type="match status" value="1"/>
</dbReference>
<dbReference type="GO" id="GO:0005737">
    <property type="term" value="C:cytoplasm"/>
    <property type="evidence" value="ECO:0007669"/>
    <property type="project" value="UniProtKB-SubCell"/>
</dbReference>
<feature type="domain" description="Response regulatory" evidence="10">
    <location>
        <begin position="4"/>
        <end position="121"/>
    </location>
</feature>
<dbReference type="Pfam" id="PF00072">
    <property type="entry name" value="Response_reg"/>
    <property type="match status" value="1"/>
</dbReference>
<evidence type="ECO:0000256" key="5">
    <source>
        <dbReference type="ARBA" id="ARBA00023015"/>
    </source>
</evidence>
<keyword evidence="3 8" id="KW-0597">Phosphoprotein</keyword>
<evidence type="ECO:0000259" key="9">
    <source>
        <dbReference type="PROSITE" id="PS01124"/>
    </source>
</evidence>
<dbReference type="InterPro" id="IPR051552">
    <property type="entry name" value="HptR"/>
</dbReference>
<evidence type="ECO:0000256" key="2">
    <source>
        <dbReference type="ARBA" id="ARBA00022490"/>
    </source>
</evidence>
<keyword evidence="5" id="KW-0805">Transcription regulation</keyword>
<reference evidence="11 12" key="1">
    <citation type="submission" date="2017-08" db="EMBL/GenBank/DDBJ databases">
        <title>Substantial Increase in Enzyme Production by Combined Drug-Resistance Mutations in Paenibacillus agaridevorans.</title>
        <authorList>
            <person name="Tanaka Y."/>
            <person name="Funane K."/>
            <person name="Hosaka T."/>
            <person name="Shiwa Y."/>
            <person name="Fujita N."/>
            <person name="Miyazaki T."/>
            <person name="Yoshikawa H."/>
            <person name="Murakami K."/>
            <person name="Kasahara K."/>
            <person name="Inaoka T."/>
            <person name="Hiraga Y."/>
            <person name="Ochi K."/>
        </authorList>
    </citation>
    <scope>NUCLEOTIDE SEQUENCE [LARGE SCALE GENOMIC DNA]</scope>
    <source>
        <strain evidence="11 12">T-3040</strain>
    </source>
</reference>